<sequence length="478" mass="54509">MEFRLHQTRRWRSFFWLFFILFIAIPSYADPQTLTITNSHSWKPFSYADKGVPRGLLVDFWRLYSEVNNTPIEFALTDWNDSLLAMKEGGRIVHGGLVYSSQRDTYLDYVAAIFELSTSLYVLNDEEGRKTDRILPWMEIGVVKGGYEEEYIKKNFPLAVTVPFKNNAALIEAAMKKTVKRIIVDTQVATYYFSLQDNPHQFVPIDKVYTKNISVAVAEGSHELLHEIKAGIANIPASELQRIEQKWLNTSTRDTLPSWLAPVLSAFFIGMLISYVYILKLTVRRKTRALQLANLKLEEFAYTDSLTGLLNRRGLEKVYSGPKVEQIIRKNCLSVVMIDIDHFKRINDVHGHLKGDEVLISISDSLRANIREAIAISRLGGEEICIFLSSCSEEKLELTCDYIRSYLIQMASQPEINLNVTASMGALLVDEHYGEMKLDVLVHYADCLMYQAKRAGRDKAVIARYSAVSARMSNEPAF</sequence>
<feature type="domain" description="GGDEF" evidence="4">
    <location>
        <begin position="331"/>
        <end position="465"/>
    </location>
</feature>
<evidence type="ECO:0000313" key="6">
    <source>
        <dbReference type="Proteomes" id="UP001149821"/>
    </source>
</evidence>
<gene>
    <name evidence="5" type="ORF">LRP49_10660</name>
</gene>
<dbReference type="CDD" id="cd01949">
    <property type="entry name" value="GGDEF"/>
    <property type="match status" value="1"/>
</dbReference>
<evidence type="ECO:0000259" key="4">
    <source>
        <dbReference type="PROSITE" id="PS50887"/>
    </source>
</evidence>
<keyword evidence="3" id="KW-0472">Membrane</keyword>
<dbReference type="InterPro" id="IPR001638">
    <property type="entry name" value="Solute-binding_3/MltF_N"/>
</dbReference>
<protein>
    <recommendedName>
        <fullName evidence="1">diguanylate cyclase</fullName>
        <ecNumber evidence="1">2.7.7.65</ecNumber>
    </recommendedName>
</protein>
<dbReference type="InterPro" id="IPR029787">
    <property type="entry name" value="Nucleotide_cyclase"/>
</dbReference>
<evidence type="ECO:0000256" key="1">
    <source>
        <dbReference type="ARBA" id="ARBA00012528"/>
    </source>
</evidence>
<dbReference type="Gene3D" id="3.40.190.10">
    <property type="entry name" value="Periplasmic binding protein-like II"/>
    <property type="match status" value="2"/>
</dbReference>
<dbReference type="EMBL" id="JAJUBB010000006">
    <property type="protein sequence ID" value="MDD1781655.1"/>
    <property type="molecule type" value="Genomic_DNA"/>
</dbReference>
<dbReference type="RefSeq" id="WP_274142115.1">
    <property type="nucleotide sequence ID" value="NZ_JAJUBB010000006.1"/>
</dbReference>
<dbReference type="NCBIfam" id="TIGR00254">
    <property type="entry name" value="GGDEF"/>
    <property type="match status" value="1"/>
</dbReference>
<name>A0ABT5QKZ8_9GAMM</name>
<comment type="catalytic activity">
    <reaction evidence="2">
        <text>2 GTP = 3',3'-c-di-GMP + 2 diphosphate</text>
        <dbReference type="Rhea" id="RHEA:24898"/>
        <dbReference type="ChEBI" id="CHEBI:33019"/>
        <dbReference type="ChEBI" id="CHEBI:37565"/>
        <dbReference type="ChEBI" id="CHEBI:58805"/>
        <dbReference type="EC" id="2.7.7.65"/>
    </reaction>
</comment>
<keyword evidence="3" id="KW-0812">Transmembrane</keyword>
<evidence type="ECO:0000256" key="2">
    <source>
        <dbReference type="ARBA" id="ARBA00034247"/>
    </source>
</evidence>
<organism evidence="5 6">
    <name type="scientific">Enterovibrio qingdaonensis</name>
    <dbReference type="NCBI Taxonomy" id="2899818"/>
    <lineage>
        <taxon>Bacteria</taxon>
        <taxon>Pseudomonadati</taxon>
        <taxon>Pseudomonadota</taxon>
        <taxon>Gammaproteobacteria</taxon>
        <taxon>Vibrionales</taxon>
        <taxon>Vibrionaceae</taxon>
        <taxon>Enterovibrio</taxon>
    </lineage>
</organism>
<comment type="caution">
    <text evidence="5">The sequence shown here is derived from an EMBL/GenBank/DDBJ whole genome shotgun (WGS) entry which is preliminary data.</text>
</comment>
<dbReference type="InterPro" id="IPR000160">
    <property type="entry name" value="GGDEF_dom"/>
</dbReference>
<dbReference type="Pfam" id="PF00990">
    <property type="entry name" value="GGDEF"/>
    <property type="match status" value="1"/>
</dbReference>
<dbReference type="CDD" id="cd13706">
    <property type="entry name" value="PBP2_HisK_like_1"/>
    <property type="match status" value="1"/>
</dbReference>
<dbReference type="Pfam" id="PF00497">
    <property type="entry name" value="SBP_bac_3"/>
    <property type="match status" value="1"/>
</dbReference>
<proteinExistence type="predicted"/>
<dbReference type="SMART" id="SM00062">
    <property type="entry name" value="PBPb"/>
    <property type="match status" value="1"/>
</dbReference>
<evidence type="ECO:0000313" key="5">
    <source>
        <dbReference type="EMBL" id="MDD1781655.1"/>
    </source>
</evidence>
<dbReference type="SMART" id="SM00267">
    <property type="entry name" value="GGDEF"/>
    <property type="match status" value="1"/>
</dbReference>
<dbReference type="SUPFAM" id="SSF53850">
    <property type="entry name" value="Periplasmic binding protein-like II"/>
    <property type="match status" value="1"/>
</dbReference>
<dbReference type="PANTHER" id="PTHR45138">
    <property type="entry name" value="REGULATORY COMPONENTS OF SENSORY TRANSDUCTION SYSTEM"/>
    <property type="match status" value="1"/>
</dbReference>
<dbReference type="EC" id="2.7.7.65" evidence="1"/>
<accession>A0ABT5QKZ8</accession>
<dbReference type="PANTHER" id="PTHR45138:SF9">
    <property type="entry name" value="DIGUANYLATE CYCLASE DGCM-RELATED"/>
    <property type="match status" value="1"/>
</dbReference>
<keyword evidence="6" id="KW-1185">Reference proteome</keyword>
<dbReference type="SUPFAM" id="SSF55073">
    <property type="entry name" value="Nucleotide cyclase"/>
    <property type="match status" value="1"/>
</dbReference>
<evidence type="ECO:0000256" key="3">
    <source>
        <dbReference type="SAM" id="Phobius"/>
    </source>
</evidence>
<dbReference type="PROSITE" id="PS50887">
    <property type="entry name" value="GGDEF"/>
    <property type="match status" value="1"/>
</dbReference>
<dbReference type="InterPro" id="IPR050469">
    <property type="entry name" value="Diguanylate_Cyclase"/>
</dbReference>
<dbReference type="Proteomes" id="UP001149821">
    <property type="component" value="Unassembled WGS sequence"/>
</dbReference>
<dbReference type="Gene3D" id="3.30.70.270">
    <property type="match status" value="1"/>
</dbReference>
<keyword evidence="3" id="KW-1133">Transmembrane helix</keyword>
<dbReference type="InterPro" id="IPR043128">
    <property type="entry name" value="Rev_trsase/Diguanyl_cyclase"/>
</dbReference>
<feature type="transmembrane region" description="Helical" evidence="3">
    <location>
        <begin position="259"/>
        <end position="278"/>
    </location>
</feature>
<reference evidence="5" key="1">
    <citation type="submission" date="2021-12" db="EMBL/GenBank/DDBJ databases">
        <title>Enterovibrio ZSDZ35 sp. nov. and Enterovibrio ZSDZ42 sp. nov., isolated from coastal seawater in Qingdao.</title>
        <authorList>
            <person name="Zhang P."/>
        </authorList>
    </citation>
    <scope>NUCLEOTIDE SEQUENCE</scope>
    <source>
        <strain evidence="5">ZSDZ35</strain>
    </source>
</reference>